<comment type="caution">
    <text evidence="3">The sequence shown here is derived from an EMBL/GenBank/DDBJ whole genome shotgun (WGS) entry which is preliminary data.</text>
</comment>
<feature type="chain" id="PRO_5042474385" evidence="2">
    <location>
        <begin position="21"/>
        <end position="103"/>
    </location>
</feature>
<feature type="region of interest" description="Disordered" evidence="1">
    <location>
        <begin position="26"/>
        <end position="82"/>
    </location>
</feature>
<proteinExistence type="predicted"/>
<reference evidence="3" key="1">
    <citation type="submission" date="2023-06" db="EMBL/GenBank/DDBJ databases">
        <title>Genome-scale phylogeny and comparative genomics of the fungal order Sordariales.</title>
        <authorList>
            <consortium name="Lawrence Berkeley National Laboratory"/>
            <person name="Hensen N."/>
            <person name="Bonometti L."/>
            <person name="Westerberg I."/>
            <person name="Brannstrom I.O."/>
            <person name="Guillou S."/>
            <person name="Cros-Aarteil S."/>
            <person name="Calhoun S."/>
            <person name="Haridas S."/>
            <person name="Kuo A."/>
            <person name="Mondo S."/>
            <person name="Pangilinan J."/>
            <person name="Riley R."/>
            <person name="Labutti K."/>
            <person name="Andreopoulos B."/>
            <person name="Lipzen A."/>
            <person name="Chen C."/>
            <person name="Yanf M."/>
            <person name="Daum C."/>
            <person name="Ng V."/>
            <person name="Clum A."/>
            <person name="Steindorff A."/>
            <person name="Ohm R."/>
            <person name="Martin F."/>
            <person name="Silar P."/>
            <person name="Natvig D."/>
            <person name="Lalanne C."/>
            <person name="Gautier V."/>
            <person name="Ament-Velasquez S.L."/>
            <person name="Kruys A."/>
            <person name="Hutchinson M.I."/>
            <person name="Powell A.J."/>
            <person name="Barry K."/>
            <person name="Miller A.N."/>
            <person name="Grigoriev I.V."/>
            <person name="Debuchy R."/>
            <person name="Gladieux P."/>
            <person name="Thoren M.H."/>
            <person name="Johannesson H."/>
        </authorList>
    </citation>
    <scope>NUCLEOTIDE SEQUENCE</scope>
    <source>
        <strain evidence="3">8032-3</strain>
    </source>
</reference>
<feature type="compositionally biased region" description="Gly residues" evidence="1">
    <location>
        <begin position="67"/>
        <end position="78"/>
    </location>
</feature>
<sequence length="103" mass="10341">MKATAAILTLLAAAGPLASGRYILNRDNHHHHDSTPTTIPTGTAVPWPTGLRPTGTGNGALRPTAGPGDGDGGGGGAWVGWQQVRTRVSEPVYGRPGAPVAGA</sequence>
<dbReference type="AlphaFoldDB" id="A0AAJ0C0Q7"/>
<protein>
    <submittedName>
        <fullName evidence="3">Uncharacterized protein</fullName>
    </submittedName>
</protein>
<dbReference type="Proteomes" id="UP001244011">
    <property type="component" value="Unassembled WGS sequence"/>
</dbReference>
<feature type="signal peptide" evidence="2">
    <location>
        <begin position="1"/>
        <end position="20"/>
    </location>
</feature>
<accession>A0AAJ0C0Q7</accession>
<keyword evidence="2" id="KW-0732">Signal</keyword>
<keyword evidence="4" id="KW-1185">Reference proteome</keyword>
<evidence type="ECO:0000256" key="1">
    <source>
        <dbReference type="SAM" id="MobiDB-lite"/>
    </source>
</evidence>
<dbReference type="RefSeq" id="XP_060283585.1">
    <property type="nucleotide sequence ID" value="XM_060429917.1"/>
</dbReference>
<evidence type="ECO:0000313" key="4">
    <source>
        <dbReference type="Proteomes" id="UP001244011"/>
    </source>
</evidence>
<dbReference type="EMBL" id="MU839008">
    <property type="protein sequence ID" value="KAK1767372.1"/>
    <property type="molecule type" value="Genomic_DNA"/>
</dbReference>
<gene>
    <name evidence="3" type="ORF">QBC33DRAFT_558855</name>
</gene>
<evidence type="ECO:0000256" key="2">
    <source>
        <dbReference type="SAM" id="SignalP"/>
    </source>
</evidence>
<evidence type="ECO:0000313" key="3">
    <source>
        <dbReference type="EMBL" id="KAK1767372.1"/>
    </source>
</evidence>
<organism evidence="3 4">
    <name type="scientific">Phialemonium atrogriseum</name>
    <dbReference type="NCBI Taxonomy" id="1093897"/>
    <lineage>
        <taxon>Eukaryota</taxon>
        <taxon>Fungi</taxon>
        <taxon>Dikarya</taxon>
        <taxon>Ascomycota</taxon>
        <taxon>Pezizomycotina</taxon>
        <taxon>Sordariomycetes</taxon>
        <taxon>Sordariomycetidae</taxon>
        <taxon>Cephalothecales</taxon>
        <taxon>Cephalothecaceae</taxon>
        <taxon>Phialemonium</taxon>
    </lineage>
</organism>
<name>A0AAJ0C0Q7_9PEZI</name>
<dbReference type="GeneID" id="85313104"/>